<dbReference type="EMBL" id="CM026429">
    <property type="protein sequence ID" value="KAG0564030.1"/>
    <property type="molecule type" value="Genomic_DNA"/>
</dbReference>
<evidence type="ECO:0000313" key="2">
    <source>
        <dbReference type="EMBL" id="KAG0564030.1"/>
    </source>
</evidence>
<reference evidence="2" key="1">
    <citation type="submission" date="2020-06" db="EMBL/GenBank/DDBJ databases">
        <title>WGS assembly of Ceratodon purpureus strain R40.</title>
        <authorList>
            <person name="Carey S.B."/>
            <person name="Jenkins J."/>
            <person name="Shu S."/>
            <person name="Lovell J.T."/>
            <person name="Sreedasyam A."/>
            <person name="Maumus F."/>
            <person name="Tiley G.P."/>
            <person name="Fernandez-Pozo N."/>
            <person name="Barry K."/>
            <person name="Chen C."/>
            <person name="Wang M."/>
            <person name="Lipzen A."/>
            <person name="Daum C."/>
            <person name="Saski C.A."/>
            <person name="Payton A.C."/>
            <person name="Mcbreen J.C."/>
            <person name="Conrad R.E."/>
            <person name="Kollar L.M."/>
            <person name="Olsson S."/>
            <person name="Huttunen S."/>
            <person name="Landis J.B."/>
            <person name="Wickett N.J."/>
            <person name="Johnson M.G."/>
            <person name="Rensing S.A."/>
            <person name="Grimwood J."/>
            <person name="Schmutz J."/>
            <person name="Mcdaniel S.F."/>
        </authorList>
    </citation>
    <scope>NUCLEOTIDE SEQUENCE</scope>
    <source>
        <strain evidence="2">R40</strain>
    </source>
</reference>
<feature type="chain" id="PRO_5035784566" evidence="1">
    <location>
        <begin position="19"/>
        <end position="59"/>
    </location>
</feature>
<name>A0A8T0GYB5_CERPU</name>
<organism evidence="2 3">
    <name type="scientific">Ceratodon purpureus</name>
    <name type="common">Fire moss</name>
    <name type="synonym">Dicranum purpureum</name>
    <dbReference type="NCBI Taxonomy" id="3225"/>
    <lineage>
        <taxon>Eukaryota</taxon>
        <taxon>Viridiplantae</taxon>
        <taxon>Streptophyta</taxon>
        <taxon>Embryophyta</taxon>
        <taxon>Bryophyta</taxon>
        <taxon>Bryophytina</taxon>
        <taxon>Bryopsida</taxon>
        <taxon>Dicranidae</taxon>
        <taxon>Pseudoditrichales</taxon>
        <taxon>Ditrichaceae</taxon>
        <taxon>Ceratodon</taxon>
    </lineage>
</organism>
<feature type="signal peptide" evidence="1">
    <location>
        <begin position="1"/>
        <end position="18"/>
    </location>
</feature>
<dbReference type="Proteomes" id="UP000822688">
    <property type="component" value="Chromosome 8"/>
</dbReference>
<keyword evidence="1" id="KW-0732">Signal</keyword>
<evidence type="ECO:0000313" key="3">
    <source>
        <dbReference type="Proteomes" id="UP000822688"/>
    </source>
</evidence>
<sequence length="59" mass="6498">MGTWSVMGASTLFCCAQARSILFGIINLDEQSIDNGSTLFYPYHKYSSLNNQVISTCIS</sequence>
<dbReference type="AlphaFoldDB" id="A0A8T0GYB5"/>
<protein>
    <submittedName>
        <fullName evidence="2">Uncharacterized protein</fullName>
    </submittedName>
</protein>
<proteinExistence type="predicted"/>
<keyword evidence="3" id="KW-1185">Reference proteome</keyword>
<comment type="caution">
    <text evidence="2">The sequence shown here is derived from an EMBL/GenBank/DDBJ whole genome shotgun (WGS) entry which is preliminary data.</text>
</comment>
<accession>A0A8T0GYB5</accession>
<evidence type="ECO:0000256" key="1">
    <source>
        <dbReference type="SAM" id="SignalP"/>
    </source>
</evidence>
<gene>
    <name evidence="2" type="ORF">KC19_8G077300</name>
</gene>